<sequence length="471" mass="52976">MDESGGTQDDDSSDVSRQSDPRFVNIVPDGDVILDVTFTNSRETLRRARKATQSYSVRKPATGSAPILQPQVKVAYRVRLGALRQHSVYFDNLLTDTRFAEGRAISEALEKLTLHGLEAKNAEPSDLPWVKIVDDDDATRSAGREAIFEDLLKILHGLDNAIKGPTGMHYVAVMTVLADRFVCLPAVSRYVFGKGQFKWPAEKLRPLAREDERALGLEENLRQKILVAWLLSKPPNFHAATRDLILKGSVCWSPFRDPDTPMERATWWDLQDDIERELQFRRECIMNTIASAISHFLKLYTSRNRQCRLGYDSSAACDSYQLGEMVRFLTARGLLYLVDFSPLAVDRVPDSAVRDIPEILATLKQCTSYQIDKNHTNCGLRTRLMPIVEYIEACLGQYCVGLVHQPWAKDREAASWVTEAEAAERDGKKKPFALTRAAAGNARSVYSDSLGLAKKARAMFTASSWDWTPEE</sequence>
<dbReference type="EMBL" id="JANBVN010000294">
    <property type="protein sequence ID" value="KAJ9129946.1"/>
    <property type="molecule type" value="Genomic_DNA"/>
</dbReference>
<accession>A0AA38R1F5</accession>
<evidence type="ECO:0000313" key="2">
    <source>
        <dbReference type="EMBL" id="KAJ9129946.1"/>
    </source>
</evidence>
<protein>
    <submittedName>
        <fullName evidence="2">Hydroxyproline-rich glycoprotein-like protein</fullName>
    </submittedName>
</protein>
<feature type="compositionally biased region" description="Acidic residues" evidence="1">
    <location>
        <begin position="1"/>
        <end position="13"/>
    </location>
</feature>
<gene>
    <name evidence="2" type="ORF">NKR19_g10115</name>
</gene>
<comment type="caution">
    <text evidence="2">The sequence shown here is derived from an EMBL/GenBank/DDBJ whole genome shotgun (WGS) entry which is preliminary data.</text>
</comment>
<proteinExistence type="predicted"/>
<feature type="region of interest" description="Disordered" evidence="1">
    <location>
        <begin position="1"/>
        <end position="22"/>
    </location>
</feature>
<dbReference type="Proteomes" id="UP001174691">
    <property type="component" value="Unassembled WGS sequence"/>
</dbReference>
<name>A0AA38R1F5_9PEZI</name>
<keyword evidence="3" id="KW-1185">Reference proteome</keyword>
<reference evidence="2" key="1">
    <citation type="submission" date="2022-07" db="EMBL/GenBank/DDBJ databases">
        <title>Fungi with potential for degradation of polypropylene.</title>
        <authorList>
            <person name="Gostincar C."/>
        </authorList>
    </citation>
    <scope>NUCLEOTIDE SEQUENCE</scope>
    <source>
        <strain evidence="2">EXF-13287</strain>
    </source>
</reference>
<dbReference type="AlphaFoldDB" id="A0AA38R1F5"/>
<organism evidence="2 3">
    <name type="scientific">Coniochaeta hoffmannii</name>
    <dbReference type="NCBI Taxonomy" id="91930"/>
    <lineage>
        <taxon>Eukaryota</taxon>
        <taxon>Fungi</taxon>
        <taxon>Dikarya</taxon>
        <taxon>Ascomycota</taxon>
        <taxon>Pezizomycotina</taxon>
        <taxon>Sordariomycetes</taxon>
        <taxon>Sordariomycetidae</taxon>
        <taxon>Coniochaetales</taxon>
        <taxon>Coniochaetaceae</taxon>
        <taxon>Coniochaeta</taxon>
    </lineage>
</organism>
<evidence type="ECO:0000313" key="3">
    <source>
        <dbReference type="Proteomes" id="UP001174691"/>
    </source>
</evidence>
<evidence type="ECO:0000256" key="1">
    <source>
        <dbReference type="SAM" id="MobiDB-lite"/>
    </source>
</evidence>